<organism evidence="1 2">
    <name type="scientific">Sphingomonas aerophila</name>
    <dbReference type="NCBI Taxonomy" id="1344948"/>
    <lineage>
        <taxon>Bacteria</taxon>
        <taxon>Pseudomonadati</taxon>
        <taxon>Pseudomonadota</taxon>
        <taxon>Alphaproteobacteria</taxon>
        <taxon>Sphingomonadales</taxon>
        <taxon>Sphingomonadaceae</taxon>
        <taxon>Sphingomonas</taxon>
    </lineage>
</organism>
<dbReference type="EMBL" id="JACIJK010000004">
    <property type="protein sequence ID" value="MBB5714756.1"/>
    <property type="molecule type" value="Genomic_DNA"/>
</dbReference>
<dbReference type="AlphaFoldDB" id="A0A7W9EU31"/>
<name>A0A7W9EU31_9SPHN</name>
<protein>
    <submittedName>
        <fullName evidence="1">Uncharacterized protein</fullName>
    </submittedName>
</protein>
<dbReference type="RefSeq" id="WP_281396860.1">
    <property type="nucleotide sequence ID" value="NZ_JACIJK010000004.1"/>
</dbReference>
<sequence>MSNQDALVLLATWGAWSLAMLTSRARRIAVAFERLASLAERGRQ</sequence>
<accession>A0A7W9EU31</accession>
<comment type="caution">
    <text evidence="1">The sequence shown here is derived from an EMBL/GenBank/DDBJ whole genome shotgun (WGS) entry which is preliminary data.</text>
</comment>
<gene>
    <name evidence="1" type="ORF">FHS94_001592</name>
</gene>
<dbReference type="Proteomes" id="UP000546200">
    <property type="component" value="Unassembled WGS sequence"/>
</dbReference>
<reference evidence="1 2" key="1">
    <citation type="submission" date="2020-08" db="EMBL/GenBank/DDBJ databases">
        <title>Genomic Encyclopedia of Type Strains, Phase IV (KMG-IV): sequencing the most valuable type-strain genomes for metagenomic binning, comparative biology and taxonomic classification.</title>
        <authorList>
            <person name="Goeker M."/>
        </authorList>
    </citation>
    <scope>NUCLEOTIDE SEQUENCE [LARGE SCALE GENOMIC DNA]</scope>
    <source>
        <strain evidence="1 2">DSM 100044</strain>
    </source>
</reference>
<evidence type="ECO:0000313" key="1">
    <source>
        <dbReference type="EMBL" id="MBB5714756.1"/>
    </source>
</evidence>
<keyword evidence="2" id="KW-1185">Reference proteome</keyword>
<proteinExistence type="predicted"/>
<evidence type="ECO:0000313" key="2">
    <source>
        <dbReference type="Proteomes" id="UP000546200"/>
    </source>
</evidence>